<dbReference type="SUPFAM" id="SSF53850">
    <property type="entry name" value="Periplasmic binding protein-like II"/>
    <property type="match status" value="1"/>
</dbReference>
<accession>A0ABV7HC11</accession>
<sequence length="305" mass="34569">MIKLDHLNWDDLKYLVAVSRNESLAKAAEVLKVNHSTVFRRINNLEEALGAKVFIRGSDGYRLSELGMDILSHAENIVDRVADIQLVLDNQNNGLYGQINLTVPHNFGYCFLPGYIREFQGLHPEIIVNLHVTNDDCNLSKREADLAIRACPAPPDYLVGKHLLTLRWSAYASEEYLQYHGTPKDVSELISHKLISSHIDLLTLPAFKWIRENVPAGNITARSNDLVSMSALAEAGVGVAILPDDQAKSTLVRLFTIDFIHPSNIWLLYHPDMRSCQRLKVFKEFLVEKLRNEPRLQAFNSREES</sequence>
<evidence type="ECO:0000256" key="3">
    <source>
        <dbReference type="ARBA" id="ARBA00023125"/>
    </source>
</evidence>
<dbReference type="Pfam" id="PF00126">
    <property type="entry name" value="HTH_1"/>
    <property type="match status" value="1"/>
</dbReference>
<comment type="caution">
    <text evidence="6">The sequence shown here is derived from an EMBL/GenBank/DDBJ whole genome shotgun (WGS) entry which is preliminary data.</text>
</comment>
<keyword evidence="3" id="KW-0238">DNA-binding</keyword>
<dbReference type="Proteomes" id="UP001595476">
    <property type="component" value="Unassembled WGS sequence"/>
</dbReference>
<dbReference type="InterPro" id="IPR058163">
    <property type="entry name" value="LysR-type_TF_proteobact-type"/>
</dbReference>
<protein>
    <submittedName>
        <fullName evidence="6">LysR family transcriptional regulator</fullName>
    </submittedName>
</protein>
<keyword evidence="7" id="KW-1185">Reference proteome</keyword>
<reference evidence="7" key="1">
    <citation type="journal article" date="2019" name="Int. J. Syst. Evol. Microbiol.">
        <title>The Global Catalogue of Microorganisms (GCM) 10K type strain sequencing project: providing services to taxonomists for standard genome sequencing and annotation.</title>
        <authorList>
            <consortium name="The Broad Institute Genomics Platform"/>
            <consortium name="The Broad Institute Genome Sequencing Center for Infectious Disease"/>
            <person name="Wu L."/>
            <person name="Ma J."/>
        </authorList>
    </citation>
    <scope>NUCLEOTIDE SEQUENCE [LARGE SCALE GENOMIC DNA]</scope>
    <source>
        <strain evidence="7">KCTC 52438</strain>
    </source>
</reference>
<dbReference type="InterPro" id="IPR000847">
    <property type="entry name" value="LysR_HTH_N"/>
</dbReference>
<dbReference type="InterPro" id="IPR036388">
    <property type="entry name" value="WH-like_DNA-bd_sf"/>
</dbReference>
<dbReference type="InterPro" id="IPR036390">
    <property type="entry name" value="WH_DNA-bd_sf"/>
</dbReference>
<dbReference type="PROSITE" id="PS50931">
    <property type="entry name" value="HTH_LYSR"/>
    <property type="match status" value="1"/>
</dbReference>
<name>A0ABV7HC11_9GAMM</name>
<evidence type="ECO:0000313" key="6">
    <source>
        <dbReference type="EMBL" id="MFC3149675.1"/>
    </source>
</evidence>
<dbReference type="EMBL" id="JBHRSZ010000001">
    <property type="protein sequence ID" value="MFC3149675.1"/>
    <property type="molecule type" value="Genomic_DNA"/>
</dbReference>
<evidence type="ECO:0000256" key="4">
    <source>
        <dbReference type="ARBA" id="ARBA00023163"/>
    </source>
</evidence>
<dbReference type="PANTHER" id="PTHR30537">
    <property type="entry name" value="HTH-TYPE TRANSCRIPTIONAL REGULATOR"/>
    <property type="match status" value="1"/>
</dbReference>
<dbReference type="PANTHER" id="PTHR30537:SF3">
    <property type="entry name" value="TRANSCRIPTIONAL REGULATORY PROTEIN"/>
    <property type="match status" value="1"/>
</dbReference>
<keyword evidence="4" id="KW-0804">Transcription</keyword>
<organism evidence="6 7">
    <name type="scientific">Litoribrevibacter euphylliae</name>
    <dbReference type="NCBI Taxonomy" id="1834034"/>
    <lineage>
        <taxon>Bacteria</taxon>
        <taxon>Pseudomonadati</taxon>
        <taxon>Pseudomonadota</taxon>
        <taxon>Gammaproteobacteria</taxon>
        <taxon>Oceanospirillales</taxon>
        <taxon>Oceanospirillaceae</taxon>
        <taxon>Litoribrevibacter</taxon>
    </lineage>
</organism>
<dbReference type="InterPro" id="IPR005119">
    <property type="entry name" value="LysR_subst-bd"/>
</dbReference>
<comment type="similarity">
    <text evidence="1">Belongs to the LysR transcriptional regulatory family.</text>
</comment>
<evidence type="ECO:0000313" key="7">
    <source>
        <dbReference type="Proteomes" id="UP001595476"/>
    </source>
</evidence>
<evidence type="ECO:0000256" key="2">
    <source>
        <dbReference type="ARBA" id="ARBA00023015"/>
    </source>
</evidence>
<gene>
    <name evidence="6" type="ORF">ACFOEK_01390</name>
</gene>
<proteinExistence type="inferred from homology"/>
<dbReference type="RefSeq" id="WP_386715043.1">
    <property type="nucleotide sequence ID" value="NZ_JBHRSZ010000001.1"/>
</dbReference>
<evidence type="ECO:0000256" key="1">
    <source>
        <dbReference type="ARBA" id="ARBA00009437"/>
    </source>
</evidence>
<dbReference type="Pfam" id="PF03466">
    <property type="entry name" value="LysR_substrate"/>
    <property type="match status" value="1"/>
</dbReference>
<dbReference type="Gene3D" id="1.10.10.10">
    <property type="entry name" value="Winged helix-like DNA-binding domain superfamily/Winged helix DNA-binding domain"/>
    <property type="match status" value="1"/>
</dbReference>
<feature type="domain" description="HTH lysR-type" evidence="5">
    <location>
        <begin position="7"/>
        <end position="64"/>
    </location>
</feature>
<dbReference type="SUPFAM" id="SSF46785">
    <property type="entry name" value="Winged helix' DNA-binding domain"/>
    <property type="match status" value="1"/>
</dbReference>
<dbReference type="Gene3D" id="3.40.190.290">
    <property type="match status" value="1"/>
</dbReference>
<evidence type="ECO:0000259" key="5">
    <source>
        <dbReference type="PROSITE" id="PS50931"/>
    </source>
</evidence>
<keyword evidence="2" id="KW-0805">Transcription regulation</keyword>